<dbReference type="OrthoDB" id="189226at2759"/>
<dbReference type="GO" id="GO:0012505">
    <property type="term" value="C:endomembrane system"/>
    <property type="evidence" value="ECO:0007669"/>
    <property type="project" value="TreeGrafter"/>
</dbReference>
<evidence type="ECO:0000313" key="4">
    <source>
        <dbReference type="EMBL" id="CAH0379182.1"/>
    </source>
</evidence>
<keyword evidence="2" id="KW-1133">Transmembrane helix</keyword>
<feature type="region of interest" description="Disordered" evidence="1">
    <location>
        <begin position="493"/>
        <end position="514"/>
    </location>
</feature>
<reference evidence="4" key="1">
    <citation type="submission" date="2021-11" db="EMBL/GenBank/DDBJ databases">
        <authorList>
            <consortium name="Genoscope - CEA"/>
            <person name="William W."/>
        </authorList>
    </citation>
    <scope>NUCLEOTIDE SEQUENCE</scope>
</reference>
<protein>
    <recommendedName>
        <fullName evidence="3">Phospholipid/glycerol acyltransferase domain-containing protein</fullName>
    </recommendedName>
</protein>
<dbReference type="PANTHER" id="PTHR10983">
    <property type="entry name" value="1-ACYLGLYCEROL-3-PHOSPHATE ACYLTRANSFERASE-RELATED"/>
    <property type="match status" value="1"/>
</dbReference>
<dbReference type="Proteomes" id="UP000789595">
    <property type="component" value="Unassembled WGS sequence"/>
</dbReference>
<evidence type="ECO:0000256" key="1">
    <source>
        <dbReference type="SAM" id="MobiDB-lite"/>
    </source>
</evidence>
<feature type="compositionally biased region" description="Low complexity" evidence="1">
    <location>
        <begin position="22"/>
        <end position="36"/>
    </location>
</feature>
<feature type="transmembrane region" description="Helical" evidence="2">
    <location>
        <begin position="418"/>
        <end position="439"/>
    </location>
</feature>
<dbReference type="GO" id="GO:0016746">
    <property type="term" value="F:acyltransferase activity"/>
    <property type="evidence" value="ECO:0007669"/>
    <property type="project" value="InterPro"/>
</dbReference>
<feature type="region of interest" description="Disordered" evidence="1">
    <location>
        <begin position="1"/>
        <end position="43"/>
    </location>
</feature>
<dbReference type="InterPro" id="IPR002123">
    <property type="entry name" value="Plipid/glycerol_acylTrfase"/>
</dbReference>
<feature type="domain" description="Phospholipid/glycerol acyltransferase" evidence="3">
    <location>
        <begin position="157"/>
        <end position="256"/>
    </location>
</feature>
<comment type="caution">
    <text evidence="4">The sequence shown here is derived from an EMBL/GenBank/DDBJ whole genome shotgun (WGS) entry which is preliminary data.</text>
</comment>
<feature type="transmembrane region" description="Helical" evidence="2">
    <location>
        <begin position="445"/>
        <end position="464"/>
    </location>
</feature>
<dbReference type="PANTHER" id="PTHR10983:SF16">
    <property type="entry name" value="LYSOCARDIOLIPIN ACYLTRANSFERASE 1"/>
    <property type="match status" value="1"/>
</dbReference>
<name>A0A8J2X3M4_9STRA</name>
<accession>A0A8J2X3M4</accession>
<dbReference type="Pfam" id="PF01553">
    <property type="entry name" value="Acyltransferase"/>
    <property type="match status" value="1"/>
</dbReference>
<proteinExistence type="predicted"/>
<evidence type="ECO:0000259" key="3">
    <source>
        <dbReference type="Pfam" id="PF01553"/>
    </source>
</evidence>
<organism evidence="4 5">
    <name type="scientific">Pelagomonas calceolata</name>
    <dbReference type="NCBI Taxonomy" id="35677"/>
    <lineage>
        <taxon>Eukaryota</taxon>
        <taxon>Sar</taxon>
        <taxon>Stramenopiles</taxon>
        <taxon>Ochrophyta</taxon>
        <taxon>Pelagophyceae</taxon>
        <taxon>Pelagomonadales</taxon>
        <taxon>Pelagomonadaceae</taxon>
        <taxon>Pelagomonas</taxon>
    </lineage>
</organism>
<evidence type="ECO:0000313" key="5">
    <source>
        <dbReference type="Proteomes" id="UP000789595"/>
    </source>
</evidence>
<dbReference type="EMBL" id="CAKKNE010000006">
    <property type="protein sequence ID" value="CAH0379182.1"/>
    <property type="molecule type" value="Genomic_DNA"/>
</dbReference>
<keyword evidence="5" id="KW-1185">Reference proteome</keyword>
<keyword evidence="2" id="KW-0472">Membrane</keyword>
<keyword evidence="2" id="KW-0812">Transmembrane</keyword>
<feature type="transmembrane region" description="Helical" evidence="2">
    <location>
        <begin position="80"/>
        <end position="103"/>
    </location>
</feature>
<evidence type="ECO:0000256" key="2">
    <source>
        <dbReference type="SAM" id="Phobius"/>
    </source>
</evidence>
<sequence length="514" mass="58082">MTPTLRRRNGAAPHPGSNGRGSPADSMLSRSSSSNSEALEPRDWLGRGGLMGNPWDAFPADVNEQEKVHRKRMRNRAPALFLRLKVYFLASVWLSVAFLYFLWQLPLLFLHLIPDGGALYKRACTHYDRLVQPAILAVPFSWCGFRVWCCTPAELRRVPECGSSVFMTNHGSRVDWLVGLLMGSTLEPQVRVGFCAEFTTMLMPIFGWSRGLFGDIFLRRTFHRDGPRILDNIRSFKEAKVDRVIFLAPEGAIVDPGVEKDAEYVQQCSKFMLDHDLRPLKYLLTPRYKGMQLVTTHNPEGIFSVTMAFVCRDKDSVQVDDVTGAARGGCLCSRPLDDPARVIPDLHTIFRGGLHVFTHIVKVPGEKMSNDDPKGVRDTLLDDYARKDALLQTFRETGAYSSDPEQYMLPIRHVRMNATLVLIAAWTCWVAKFVLGWSLRVVMRRVGISFVVLFLMHAFTHLHAERISGASRESLLFETVLKMLMQRWMGGKLDHGGASSQEKARQQKSRLATL</sequence>
<gene>
    <name evidence="4" type="ORF">PECAL_6P07840</name>
</gene>
<dbReference type="AlphaFoldDB" id="A0A8J2X3M4"/>